<organism evidence="1 2">
    <name type="scientific">Capsicum baccatum</name>
    <name type="common">Peruvian pepper</name>
    <dbReference type="NCBI Taxonomy" id="33114"/>
    <lineage>
        <taxon>Eukaryota</taxon>
        <taxon>Viridiplantae</taxon>
        <taxon>Streptophyta</taxon>
        <taxon>Embryophyta</taxon>
        <taxon>Tracheophyta</taxon>
        <taxon>Spermatophyta</taxon>
        <taxon>Magnoliopsida</taxon>
        <taxon>eudicotyledons</taxon>
        <taxon>Gunneridae</taxon>
        <taxon>Pentapetalae</taxon>
        <taxon>asterids</taxon>
        <taxon>lamiids</taxon>
        <taxon>Solanales</taxon>
        <taxon>Solanaceae</taxon>
        <taxon>Solanoideae</taxon>
        <taxon>Capsiceae</taxon>
        <taxon>Capsicum</taxon>
    </lineage>
</organism>
<dbReference type="Proteomes" id="UP000224567">
    <property type="component" value="Unassembled WGS sequence"/>
</dbReference>
<name>A0A2G2WW18_CAPBA</name>
<evidence type="ECO:0000313" key="1">
    <source>
        <dbReference type="EMBL" id="PHT49448.1"/>
    </source>
</evidence>
<comment type="caution">
    <text evidence="1">The sequence shown here is derived from an EMBL/GenBank/DDBJ whole genome shotgun (WGS) entry which is preliminary data.</text>
</comment>
<dbReference type="Gene3D" id="1.10.20.140">
    <property type="match status" value="1"/>
</dbReference>
<sequence>MQPPHVVEPSTPSANLPSPCPIVSAILVEKGLKKGDKTFLAAMIEVKPNVKVEVPDYVLIWNKKWSLKENEKTEFEVELLSEDFNCAYNRLKDIDPVAANRIHPNNGRKVW</sequence>
<keyword evidence="2" id="KW-1185">Reference proteome</keyword>
<proteinExistence type="predicted"/>
<protein>
    <submittedName>
        <fullName evidence="1">Uncharacterized protein</fullName>
    </submittedName>
</protein>
<accession>A0A2G2WW18</accession>
<dbReference type="STRING" id="33114.A0A2G2WW18"/>
<dbReference type="AlphaFoldDB" id="A0A2G2WW18"/>
<dbReference type="EMBL" id="MLFT02000004">
    <property type="protein sequence ID" value="PHT49448.1"/>
    <property type="molecule type" value="Genomic_DNA"/>
</dbReference>
<gene>
    <name evidence="1" type="ORF">CQW23_09195</name>
</gene>
<evidence type="ECO:0000313" key="2">
    <source>
        <dbReference type="Proteomes" id="UP000224567"/>
    </source>
</evidence>
<reference evidence="2" key="2">
    <citation type="journal article" date="2017" name="J. Anim. Genet.">
        <title>Multiple reference genome sequences of hot pepper reveal the massive evolution of plant disease resistance genes by retroduplication.</title>
        <authorList>
            <person name="Kim S."/>
            <person name="Park J."/>
            <person name="Yeom S.-I."/>
            <person name="Kim Y.-M."/>
            <person name="Seo E."/>
            <person name="Kim K.-T."/>
            <person name="Kim M.-S."/>
            <person name="Lee J.M."/>
            <person name="Cheong K."/>
            <person name="Shin H.-S."/>
            <person name="Kim S.-B."/>
            <person name="Han K."/>
            <person name="Lee J."/>
            <person name="Park M."/>
            <person name="Lee H.-A."/>
            <person name="Lee H.-Y."/>
            <person name="Lee Y."/>
            <person name="Oh S."/>
            <person name="Lee J.H."/>
            <person name="Choi E."/>
            <person name="Choi E."/>
            <person name="Lee S.E."/>
            <person name="Jeon J."/>
            <person name="Kim H."/>
            <person name="Choi G."/>
            <person name="Song H."/>
            <person name="Lee J."/>
            <person name="Lee S.-C."/>
            <person name="Kwon J.-K."/>
            <person name="Lee H.-Y."/>
            <person name="Koo N."/>
            <person name="Hong Y."/>
            <person name="Kim R.W."/>
            <person name="Kang W.-H."/>
            <person name="Huh J.H."/>
            <person name="Kang B.-C."/>
            <person name="Yang T.-J."/>
            <person name="Lee Y.-H."/>
            <person name="Bennetzen J.L."/>
            <person name="Choi D."/>
        </authorList>
    </citation>
    <scope>NUCLEOTIDE SEQUENCE [LARGE SCALE GENOMIC DNA]</scope>
    <source>
        <strain evidence="2">cv. PBC81</strain>
    </source>
</reference>
<dbReference type="OrthoDB" id="1735336at2759"/>
<reference evidence="1 2" key="1">
    <citation type="journal article" date="2017" name="Genome Biol.">
        <title>New reference genome sequences of hot pepper reveal the massive evolution of plant disease-resistance genes by retroduplication.</title>
        <authorList>
            <person name="Kim S."/>
            <person name="Park J."/>
            <person name="Yeom S.I."/>
            <person name="Kim Y.M."/>
            <person name="Seo E."/>
            <person name="Kim K.T."/>
            <person name="Kim M.S."/>
            <person name="Lee J.M."/>
            <person name="Cheong K."/>
            <person name="Shin H.S."/>
            <person name="Kim S.B."/>
            <person name="Han K."/>
            <person name="Lee J."/>
            <person name="Park M."/>
            <person name="Lee H.A."/>
            <person name="Lee H.Y."/>
            <person name="Lee Y."/>
            <person name="Oh S."/>
            <person name="Lee J.H."/>
            <person name="Choi E."/>
            <person name="Choi E."/>
            <person name="Lee S.E."/>
            <person name="Jeon J."/>
            <person name="Kim H."/>
            <person name="Choi G."/>
            <person name="Song H."/>
            <person name="Lee J."/>
            <person name="Lee S.C."/>
            <person name="Kwon J.K."/>
            <person name="Lee H.Y."/>
            <person name="Koo N."/>
            <person name="Hong Y."/>
            <person name="Kim R.W."/>
            <person name="Kang W.H."/>
            <person name="Huh J.H."/>
            <person name="Kang B.C."/>
            <person name="Yang T.J."/>
            <person name="Lee Y.H."/>
            <person name="Bennetzen J.L."/>
            <person name="Choi D."/>
        </authorList>
    </citation>
    <scope>NUCLEOTIDE SEQUENCE [LARGE SCALE GENOMIC DNA]</scope>
    <source>
        <strain evidence="2">cv. PBC81</strain>
    </source>
</reference>